<name>A0A183CSR3_GLOPA</name>
<sequence length="122" mass="13779">MPICIFRVQPNSLLSLWYTVGCTLLHSWLLYLGFVRYRLYMDMQWPTGGFPRIWLTTYISLLGTCIPLLALFLAFGLLKSGNLAGDNEQLGARPKRTIELVKGGMGKTAVRLRNTNGKPLLF</sequence>
<keyword evidence="1" id="KW-0472">Membrane</keyword>
<dbReference type="PANTHER" id="PTHR21579:SF20">
    <property type="entry name" value="PROTEIN TINCAR"/>
    <property type="match status" value="1"/>
</dbReference>
<dbReference type="WBParaSite" id="GPLIN_001592100">
    <property type="protein sequence ID" value="GPLIN_001592100"/>
    <property type="gene ID" value="GPLIN_001592100"/>
</dbReference>
<reference evidence="2" key="2">
    <citation type="submission" date="2014-05" db="EMBL/GenBank/DDBJ databases">
        <title>The genome and life-stage specific transcriptomes of Globodera pallida elucidate key aspects of plant parasitism by a cyst nematode.</title>
        <authorList>
            <person name="Cotton J.A."/>
            <person name="Lilley C.J."/>
            <person name="Jones L.M."/>
            <person name="Kikuchi T."/>
            <person name="Reid A.J."/>
            <person name="Thorpe P."/>
            <person name="Tsai I.J."/>
            <person name="Beasley H."/>
            <person name="Blok V."/>
            <person name="Cock P.J.A."/>
            <person name="Van den Akker S.E."/>
            <person name="Holroyd N."/>
            <person name="Hunt M."/>
            <person name="Mantelin S."/>
            <person name="Naghra H."/>
            <person name="Pain A."/>
            <person name="Palomares-Rius J.E."/>
            <person name="Zarowiecki M."/>
            <person name="Berriman M."/>
            <person name="Jones J.T."/>
            <person name="Urwin P.E."/>
        </authorList>
    </citation>
    <scope>NUCLEOTIDE SEQUENCE [LARGE SCALE GENOMIC DNA]</scope>
    <source>
        <strain evidence="2">Lindley</strain>
    </source>
</reference>
<dbReference type="PANTHER" id="PTHR21579">
    <property type="entry name" value="PROTEIN TINCAR"/>
    <property type="match status" value="1"/>
</dbReference>
<reference evidence="2" key="1">
    <citation type="submission" date="2013-12" db="EMBL/GenBank/DDBJ databases">
        <authorList>
            <person name="Aslett M."/>
        </authorList>
    </citation>
    <scope>NUCLEOTIDE SEQUENCE [LARGE SCALE GENOMIC DNA]</scope>
    <source>
        <strain evidence="2">Lindley</strain>
    </source>
</reference>
<organism evidence="2 3">
    <name type="scientific">Globodera pallida</name>
    <name type="common">Potato cyst nematode worm</name>
    <name type="synonym">Heterodera pallida</name>
    <dbReference type="NCBI Taxonomy" id="36090"/>
    <lineage>
        <taxon>Eukaryota</taxon>
        <taxon>Metazoa</taxon>
        <taxon>Ecdysozoa</taxon>
        <taxon>Nematoda</taxon>
        <taxon>Chromadorea</taxon>
        <taxon>Rhabditida</taxon>
        <taxon>Tylenchina</taxon>
        <taxon>Tylenchomorpha</taxon>
        <taxon>Tylenchoidea</taxon>
        <taxon>Heteroderidae</taxon>
        <taxon>Heteroderinae</taxon>
        <taxon>Globodera</taxon>
    </lineage>
</organism>
<feature type="transmembrane region" description="Helical" evidence="1">
    <location>
        <begin position="55"/>
        <end position="78"/>
    </location>
</feature>
<protein>
    <submittedName>
        <fullName evidence="3">Uncharacterized protein</fullName>
    </submittedName>
</protein>
<keyword evidence="2" id="KW-1185">Reference proteome</keyword>
<evidence type="ECO:0000313" key="2">
    <source>
        <dbReference type="Proteomes" id="UP000050741"/>
    </source>
</evidence>
<keyword evidence="1" id="KW-1133">Transmembrane helix</keyword>
<keyword evidence="1" id="KW-0812">Transmembrane</keyword>
<proteinExistence type="predicted"/>
<dbReference type="InterPro" id="IPR053291">
    <property type="entry name" value="Ommatidial_diff-associated"/>
</dbReference>
<dbReference type="Proteomes" id="UP000050741">
    <property type="component" value="Unassembled WGS sequence"/>
</dbReference>
<feature type="transmembrane region" description="Helical" evidence="1">
    <location>
        <begin position="16"/>
        <end position="34"/>
    </location>
</feature>
<reference evidence="3" key="3">
    <citation type="submission" date="2016-06" db="UniProtKB">
        <authorList>
            <consortium name="WormBaseParasite"/>
        </authorList>
    </citation>
    <scope>IDENTIFICATION</scope>
</reference>
<evidence type="ECO:0000313" key="3">
    <source>
        <dbReference type="WBParaSite" id="GPLIN_001592100"/>
    </source>
</evidence>
<evidence type="ECO:0000256" key="1">
    <source>
        <dbReference type="SAM" id="Phobius"/>
    </source>
</evidence>
<accession>A0A183CSR3</accession>
<dbReference type="AlphaFoldDB" id="A0A183CSR3"/>